<dbReference type="Pfam" id="PF00172">
    <property type="entry name" value="Zn_clus"/>
    <property type="match status" value="1"/>
</dbReference>
<protein>
    <recommendedName>
        <fullName evidence="6">Zn(2)-C6 fungal-type domain-containing protein</fullName>
    </recommendedName>
</protein>
<feature type="compositionally biased region" description="Polar residues" evidence="5">
    <location>
        <begin position="374"/>
        <end position="385"/>
    </location>
</feature>
<dbReference type="GO" id="GO:0008270">
    <property type="term" value="F:zinc ion binding"/>
    <property type="evidence" value="ECO:0007669"/>
    <property type="project" value="InterPro"/>
</dbReference>
<keyword evidence="2" id="KW-0238">DNA-binding</keyword>
<accession>A0A9W9LSX9</accession>
<dbReference type="AlphaFoldDB" id="A0A9W9LSX9"/>
<dbReference type="Gene3D" id="4.10.240.10">
    <property type="entry name" value="Zn(2)-C6 fungal-type DNA-binding domain"/>
    <property type="match status" value="1"/>
</dbReference>
<keyword evidence="3" id="KW-0804">Transcription</keyword>
<evidence type="ECO:0000256" key="1">
    <source>
        <dbReference type="ARBA" id="ARBA00023015"/>
    </source>
</evidence>
<keyword evidence="4" id="KW-0539">Nucleus</keyword>
<evidence type="ECO:0000313" key="8">
    <source>
        <dbReference type="Proteomes" id="UP001149163"/>
    </source>
</evidence>
<evidence type="ECO:0000313" key="7">
    <source>
        <dbReference type="EMBL" id="KAJ5175548.1"/>
    </source>
</evidence>
<dbReference type="RefSeq" id="XP_056547156.1">
    <property type="nucleotide sequence ID" value="XM_056683550.1"/>
</dbReference>
<evidence type="ECO:0000259" key="6">
    <source>
        <dbReference type="PROSITE" id="PS50048"/>
    </source>
</evidence>
<keyword evidence="8" id="KW-1185">Reference proteome</keyword>
<evidence type="ECO:0000256" key="5">
    <source>
        <dbReference type="SAM" id="MobiDB-lite"/>
    </source>
</evidence>
<dbReference type="PROSITE" id="PS50048">
    <property type="entry name" value="ZN2_CY6_FUNGAL_2"/>
    <property type="match status" value="1"/>
</dbReference>
<dbReference type="PROSITE" id="PS00463">
    <property type="entry name" value="ZN2_CY6_FUNGAL_1"/>
    <property type="match status" value="1"/>
</dbReference>
<comment type="caution">
    <text evidence="7">The sequence shown here is derived from an EMBL/GenBank/DDBJ whole genome shotgun (WGS) entry which is preliminary data.</text>
</comment>
<organism evidence="7 8">
    <name type="scientific">Penicillium canariense</name>
    <dbReference type="NCBI Taxonomy" id="189055"/>
    <lineage>
        <taxon>Eukaryota</taxon>
        <taxon>Fungi</taxon>
        <taxon>Dikarya</taxon>
        <taxon>Ascomycota</taxon>
        <taxon>Pezizomycotina</taxon>
        <taxon>Eurotiomycetes</taxon>
        <taxon>Eurotiomycetidae</taxon>
        <taxon>Eurotiales</taxon>
        <taxon>Aspergillaceae</taxon>
        <taxon>Penicillium</taxon>
    </lineage>
</organism>
<keyword evidence="1" id="KW-0805">Transcription regulation</keyword>
<dbReference type="GeneID" id="81422726"/>
<gene>
    <name evidence="7" type="ORF">N7482_001425</name>
</gene>
<dbReference type="Proteomes" id="UP001149163">
    <property type="component" value="Unassembled WGS sequence"/>
</dbReference>
<dbReference type="InterPro" id="IPR036864">
    <property type="entry name" value="Zn2-C6_fun-type_DNA-bd_sf"/>
</dbReference>
<feature type="region of interest" description="Disordered" evidence="5">
    <location>
        <begin position="421"/>
        <end position="441"/>
    </location>
</feature>
<reference evidence="7" key="1">
    <citation type="submission" date="2022-11" db="EMBL/GenBank/DDBJ databases">
        <authorList>
            <person name="Petersen C."/>
        </authorList>
    </citation>
    <scope>NUCLEOTIDE SEQUENCE</scope>
    <source>
        <strain evidence="7">IBT 26290</strain>
    </source>
</reference>
<dbReference type="GO" id="GO:0000981">
    <property type="term" value="F:DNA-binding transcription factor activity, RNA polymerase II-specific"/>
    <property type="evidence" value="ECO:0007669"/>
    <property type="project" value="InterPro"/>
</dbReference>
<dbReference type="InterPro" id="IPR001138">
    <property type="entry name" value="Zn2Cys6_DnaBD"/>
</dbReference>
<evidence type="ECO:0000256" key="4">
    <source>
        <dbReference type="ARBA" id="ARBA00023242"/>
    </source>
</evidence>
<name>A0A9W9LSX9_9EURO</name>
<reference evidence="7" key="2">
    <citation type="journal article" date="2023" name="IMA Fungus">
        <title>Comparative genomic study of the Penicillium genus elucidates a diverse pangenome and 15 lateral gene transfer events.</title>
        <authorList>
            <person name="Petersen C."/>
            <person name="Sorensen T."/>
            <person name="Nielsen M.R."/>
            <person name="Sondergaard T.E."/>
            <person name="Sorensen J.L."/>
            <person name="Fitzpatrick D.A."/>
            <person name="Frisvad J.C."/>
            <person name="Nielsen K.L."/>
        </authorList>
    </citation>
    <scope>NUCLEOTIDE SEQUENCE</scope>
    <source>
        <strain evidence="7">IBT 26290</strain>
    </source>
</reference>
<feature type="compositionally biased region" description="Low complexity" evidence="5">
    <location>
        <begin position="339"/>
        <end position="351"/>
    </location>
</feature>
<evidence type="ECO:0000256" key="2">
    <source>
        <dbReference type="ARBA" id="ARBA00023125"/>
    </source>
</evidence>
<dbReference type="CDD" id="cd00067">
    <property type="entry name" value="GAL4"/>
    <property type="match status" value="1"/>
</dbReference>
<proteinExistence type="predicted"/>
<evidence type="ECO:0000256" key="3">
    <source>
        <dbReference type="ARBA" id="ARBA00023163"/>
    </source>
</evidence>
<sequence length="496" mass="53131">MNQHELSPVAEMDTKLRNPQRRRVPVACGRCRRRKIKCSGDSGDGQGCSNCRSAGNTDCQFLRVNSLKLTPKANSWPYPNPGAAMVSSPRLGKPTLLSMASPQTRMAAFQRASDYDLGSDGSVFPERFPVGVESMHYEDGQSAGYSQSPAYMHPNAPSGTGALFDYGASPWSPKTWDSVLGMNRPANSGLYPDPEANSSMNQSPFSYMLPSQGLPSTELPPSTIAAMAAVLSADLPGPERTLPTPTCHSQQFPSTAGGLVFSPTEAASRLSLPVDSKPAFWSPRCGPLSNTRTQTHPISNTLLFCNSPPTTTTCTTTASNSELLFACPPMPITTEENSPHTLSSTSVSTPPRTTPHHAQAQAYTLDTLDPNPNDRPNQEPSQISTLHPPDRSLNRLYPDRGTAGQRLLELTTDCTPDIYGYTSSEKSKARDSRAASTSGTLMSGGLEYTPVRHAHTPHAAFSFGILPDGLPGYHRSVVEGVVHRAPISPLGSQGGY</sequence>
<dbReference type="EMBL" id="JAPQKN010000001">
    <property type="protein sequence ID" value="KAJ5175548.1"/>
    <property type="molecule type" value="Genomic_DNA"/>
</dbReference>
<dbReference type="GO" id="GO:0003677">
    <property type="term" value="F:DNA binding"/>
    <property type="evidence" value="ECO:0007669"/>
    <property type="project" value="UniProtKB-KW"/>
</dbReference>
<feature type="domain" description="Zn(2)-C6 fungal-type" evidence="6">
    <location>
        <begin position="27"/>
        <end position="61"/>
    </location>
</feature>
<dbReference type="OrthoDB" id="5394557at2759"/>
<dbReference type="SUPFAM" id="SSF57701">
    <property type="entry name" value="Zn2/Cys6 DNA-binding domain"/>
    <property type="match status" value="1"/>
</dbReference>
<feature type="region of interest" description="Disordered" evidence="5">
    <location>
        <begin position="329"/>
        <end position="398"/>
    </location>
</feature>
<dbReference type="SMART" id="SM00066">
    <property type="entry name" value="GAL4"/>
    <property type="match status" value="1"/>
</dbReference>